<organism evidence="1 2">
    <name type="scientific">Paenibacillus hunanensis</name>
    <dbReference type="NCBI Taxonomy" id="539262"/>
    <lineage>
        <taxon>Bacteria</taxon>
        <taxon>Bacillati</taxon>
        <taxon>Bacillota</taxon>
        <taxon>Bacilli</taxon>
        <taxon>Bacillales</taxon>
        <taxon>Paenibacillaceae</taxon>
        <taxon>Paenibacillus</taxon>
    </lineage>
</organism>
<name>A0ABU1J753_9BACL</name>
<sequence>MTLGECLNMLHKDMILIDMHRPGYPAYTVQKWKKMLPLEEEGYELRTRSFNFGRTQKRSIAKMDGTQLWNES</sequence>
<reference evidence="1 2" key="1">
    <citation type="submission" date="2023-07" db="EMBL/GenBank/DDBJ databases">
        <title>Genomic Encyclopedia of Type Strains, Phase IV (KMG-IV): sequencing the most valuable type-strain genomes for metagenomic binning, comparative biology and taxonomic classification.</title>
        <authorList>
            <person name="Goeker M."/>
        </authorList>
    </citation>
    <scope>NUCLEOTIDE SEQUENCE [LARGE SCALE GENOMIC DNA]</scope>
    <source>
        <strain evidence="1 2">DSM 22170</strain>
    </source>
</reference>
<evidence type="ECO:0000313" key="1">
    <source>
        <dbReference type="EMBL" id="MDR6246308.1"/>
    </source>
</evidence>
<keyword evidence="2" id="KW-1185">Reference proteome</keyword>
<accession>A0ABU1J753</accession>
<gene>
    <name evidence="1" type="ORF">JOC58_004239</name>
</gene>
<dbReference type="RefSeq" id="WP_188778248.1">
    <property type="nucleotide sequence ID" value="NZ_BMMB01000015.1"/>
</dbReference>
<protein>
    <submittedName>
        <fullName evidence="1">Uncharacterized protein</fullName>
    </submittedName>
</protein>
<comment type="caution">
    <text evidence="1">The sequence shown here is derived from an EMBL/GenBank/DDBJ whole genome shotgun (WGS) entry which is preliminary data.</text>
</comment>
<dbReference type="EMBL" id="JAVDQH010000026">
    <property type="protein sequence ID" value="MDR6246308.1"/>
    <property type="molecule type" value="Genomic_DNA"/>
</dbReference>
<evidence type="ECO:0000313" key="2">
    <source>
        <dbReference type="Proteomes" id="UP001185028"/>
    </source>
</evidence>
<dbReference type="Proteomes" id="UP001185028">
    <property type="component" value="Unassembled WGS sequence"/>
</dbReference>
<proteinExistence type="predicted"/>